<keyword evidence="1" id="KW-0472">Membrane</keyword>
<name>A0A450TUX6_9GAMM</name>
<evidence type="ECO:0000313" key="3">
    <source>
        <dbReference type="EMBL" id="VFJ72791.1"/>
    </source>
</evidence>
<dbReference type="EMBL" id="CAADFA010000671">
    <property type="protein sequence ID" value="VFJ72791.1"/>
    <property type="molecule type" value="Genomic_DNA"/>
</dbReference>
<accession>A0A450TUX6</accession>
<keyword evidence="1" id="KW-1133">Transmembrane helix</keyword>
<proteinExistence type="predicted"/>
<evidence type="ECO:0000313" key="4">
    <source>
        <dbReference type="EMBL" id="VFK19641.1"/>
    </source>
</evidence>
<protein>
    <submittedName>
        <fullName evidence="3">Uncharacterized protein</fullName>
    </submittedName>
</protein>
<sequence>MKTIFITINLFASFLAGLLGALALMLLGHPIARLFQSQNPLINTQNASDVIAVANTYIVFTSFIFIMFTLIVAGLGLWFARWFSITKDKEITENLHTLFDALHANSQLADRFAKKLFEHEEISNKLHKLVQIRVERELEQRTLKSGETLDFSDKLTRDDGQRHDA</sequence>
<dbReference type="AlphaFoldDB" id="A0A450TUX6"/>
<gene>
    <name evidence="2" type="ORF">BECKFM1743A_GA0114220_106183</name>
    <name evidence="4" type="ORF">BECKFM1743B_GA0114221_106342</name>
    <name evidence="3" type="ORF">BECKFM1743C_GA0114222_106712</name>
</gene>
<dbReference type="EMBL" id="CAADEZ010000618">
    <property type="protein sequence ID" value="VFJ72045.1"/>
    <property type="molecule type" value="Genomic_DNA"/>
</dbReference>
<evidence type="ECO:0000256" key="1">
    <source>
        <dbReference type="SAM" id="Phobius"/>
    </source>
</evidence>
<evidence type="ECO:0000313" key="2">
    <source>
        <dbReference type="EMBL" id="VFJ72045.1"/>
    </source>
</evidence>
<organism evidence="3">
    <name type="scientific">Candidatus Kentrum sp. FM</name>
    <dbReference type="NCBI Taxonomy" id="2126340"/>
    <lineage>
        <taxon>Bacteria</taxon>
        <taxon>Pseudomonadati</taxon>
        <taxon>Pseudomonadota</taxon>
        <taxon>Gammaproteobacteria</taxon>
        <taxon>Candidatus Kentrum</taxon>
    </lineage>
</organism>
<dbReference type="EMBL" id="CAADFL010000634">
    <property type="protein sequence ID" value="VFK19641.1"/>
    <property type="molecule type" value="Genomic_DNA"/>
</dbReference>
<keyword evidence="1" id="KW-0812">Transmembrane</keyword>
<feature type="transmembrane region" description="Helical" evidence="1">
    <location>
        <begin position="57"/>
        <end position="80"/>
    </location>
</feature>
<reference evidence="3" key="1">
    <citation type="submission" date="2019-02" db="EMBL/GenBank/DDBJ databases">
        <authorList>
            <person name="Gruber-Vodicka R. H."/>
            <person name="Seah K. B. B."/>
        </authorList>
    </citation>
    <scope>NUCLEOTIDE SEQUENCE</scope>
    <source>
        <strain evidence="2">BECK_BZ163</strain>
        <strain evidence="4">BECK_BZ164</strain>
        <strain evidence="3">BECK_BZ165</strain>
    </source>
</reference>